<dbReference type="PANTHER" id="PTHR23071">
    <property type="entry name" value="PHOSPHATIDYLINOSITOL GLYCAN"/>
    <property type="match status" value="1"/>
</dbReference>
<evidence type="ECO:0000256" key="2">
    <source>
        <dbReference type="SAM" id="Phobius"/>
    </source>
</evidence>
<feature type="transmembrane region" description="Helical" evidence="2">
    <location>
        <begin position="321"/>
        <end position="343"/>
    </location>
</feature>
<gene>
    <name evidence="3" type="ORF">OSTQU699_LOCUS8313</name>
</gene>
<keyword evidence="2" id="KW-0812">Transmembrane</keyword>
<dbReference type="InterPro" id="IPR039524">
    <property type="entry name" value="PIGO/GPI13"/>
</dbReference>
<dbReference type="SUPFAM" id="SSF53649">
    <property type="entry name" value="Alkaline phosphatase-like"/>
    <property type="match status" value="1"/>
</dbReference>
<dbReference type="Gene3D" id="3.40.720.10">
    <property type="entry name" value="Alkaline Phosphatase, subunit A"/>
    <property type="match status" value="1"/>
</dbReference>
<evidence type="ECO:0000313" key="3">
    <source>
        <dbReference type="EMBL" id="CAD7702958.1"/>
    </source>
</evidence>
<feature type="transmembrane region" description="Helical" evidence="2">
    <location>
        <begin position="714"/>
        <end position="736"/>
    </location>
</feature>
<protein>
    <recommendedName>
        <fullName evidence="5">GPI ethanolamine phosphate transferase 3</fullName>
    </recommendedName>
</protein>
<dbReference type="OrthoDB" id="272139at2759"/>
<feature type="region of interest" description="Disordered" evidence="1">
    <location>
        <begin position="790"/>
        <end position="811"/>
    </location>
</feature>
<dbReference type="GO" id="GO:0051377">
    <property type="term" value="F:mannose-ethanolamine phosphotransferase activity"/>
    <property type="evidence" value="ECO:0007669"/>
    <property type="project" value="TreeGrafter"/>
</dbReference>
<comment type="caution">
    <text evidence="3">The sequence shown here is derived from an EMBL/GenBank/DDBJ whole genome shotgun (WGS) entry which is preliminary data.</text>
</comment>
<dbReference type="InterPro" id="IPR017850">
    <property type="entry name" value="Alkaline_phosphatase_core_sf"/>
</dbReference>
<dbReference type="EMBL" id="CAJHUC010002013">
    <property type="protein sequence ID" value="CAD7702958.1"/>
    <property type="molecule type" value="Genomic_DNA"/>
</dbReference>
<dbReference type="Proteomes" id="UP000708148">
    <property type="component" value="Unassembled WGS sequence"/>
</dbReference>
<feature type="region of interest" description="Disordered" evidence="1">
    <location>
        <begin position="155"/>
        <end position="175"/>
    </location>
</feature>
<sequence>MKARGDKLAFVGDDTWEQLFPGTFNIALPYPSFNVKDLDTVDDGVWEHLLPLALNRTGDWDVLIAHYLGVDHAGHTFGVQSPQMVRKLHQMDDQISETVMAMVDAAGPGDVHEDTLLLVFGDHGQTLNGDHGGGSDEEVDTALIAFNLGRLHSLRSPPTPAPQMAPQPNSESQLQSQLPVAAAVDEWPDLDVVSTVDQVNLVPTLALMMGLPIPFGNVGSVSEELWGVAEGRGGDANAGSLQRAVEVNAWQVHRYLNTYAATGAHLDPTSLSETNALFELGALSSKSGPEGDGAMAAHQAFLSSAARLARQQWTQFHNGPIAVGISILLTCLAWQAWLAWSLGRTSWLQGPKTHFLDASLLAVAALHAIAIFSNSFVMAEGRMVGFLLAGVLLLFLRARLAFELLVSGRNRRLGLGACGVVCQGLALLGINAGMEAIGLVDRTGGNPFDKSSYQPGGLGVAGWLEKVPMYCALLATPAVVVGARRQESTCWPEHARRLVYSAFSLVIAWWAVHDAGLPISTSLTDLWANCGPPSGWQIQMPGMDLRVVMEAAQDGAAAALEWWPWGNVWQDAFAPLVQMPLADLLPRVVYGLSLTCVSGTVAATAWRHGHPGEGCGLTIRPLVGAVLAPLVLVSGRVGCLVGFLGALQMRLFLGMASTQPRGGTRGLDEGAPGPSDGVLEPSEGTLGPSKGTLGPGEGTLGPGQGSLEPGDRGFASALCVAGVWSLFGTQAFFFSGHFCEFSGLQYNSAFVGFGEFSFFVSGALLALNTLGPHLLAALSLPLAVRGLKARHPTSPPGLRNRPDPKRPPGARASHSAEVAEFRLLAVVYGLLRALTALASVVSVAIQRRHLLVWAVYAPKFVFEACFLLVTDAALVLASWLVAAGG</sequence>
<accession>A0A8S1J9X8</accession>
<keyword evidence="4" id="KW-1185">Reference proteome</keyword>
<dbReference type="GO" id="GO:0005789">
    <property type="term" value="C:endoplasmic reticulum membrane"/>
    <property type="evidence" value="ECO:0007669"/>
    <property type="project" value="TreeGrafter"/>
</dbReference>
<feature type="transmembrane region" description="Helical" evidence="2">
    <location>
        <begin position="588"/>
        <end position="606"/>
    </location>
</feature>
<feature type="transmembrane region" description="Helical" evidence="2">
    <location>
        <begin position="821"/>
        <end position="845"/>
    </location>
</feature>
<feature type="transmembrane region" description="Helical" evidence="2">
    <location>
        <begin position="355"/>
        <end position="377"/>
    </location>
</feature>
<keyword evidence="2" id="KW-0472">Membrane</keyword>
<feature type="transmembrane region" description="Helical" evidence="2">
    <location>
        <begin position="383"/>
        <end position="402"/>
    </location>
</feature>
<evidence type="ECO:0000313" key="4">
    <source>
        <dbReference type="Proteomes" id="UP000708148"/>
    </source>
</evidence>
<feature type="transmembrane region" description="Helical" evidence="2">
    <location>
        <begin position="756"/>
        <end position="780"/>
    </location>
</feature>
<organism evidence="3 4">
    <name type="scientific">Ostreobium quekettii</name>
    <dbReference type="NCBI Taxonomy" id="121088"/>
    <lineage>
        <taxon>Eukaryota</taxon>
        <taxon>Viridiplantae</taxon>
        <taxon>Chlorophyta</taxon>
        <taxon>core chlorophytes</taxon>
        <taxon>Ulvophyceae</taxon>
        <taxon>TCBD clade</taxon>
        <taxon>Bryopsidales</taxon>
        <taxon>Ostreobineae</taxon>
        <taxon>Ostreobiaceae</taxon>
        <taxon>Ostreobium</taxon>
    </lineage>
</organism>
<dbReference type="GO" id="GO:0006506">
    <property type="term" value="P:GPI anchor biosynthetic process"/>
    <property type="evidence" value="ECO:0007669"/>
    <property type="project" value="InterPro"/>
</dbReference>
<dbReference type="InterPro" id="IPR002591">
    <property type="entry name" value="Phosphodiest/P_Trfase"/>
</dbReference>
<name>A0A8S1J9X8_9CHLO</name>
<feature type="transmembrane region" description="Helical" evidence="2">
    <location>
        <begin position="626"/>
        <end position="647"/>
    </location>
</feature>
<evidence type="ECO:0008006" key="5">
    <source>
        <dbReference type="Google" id="ProtNLM"/>
    </source>
</evidence>
<dbReference type="AlphaFoldDB" id="A0A8S1J9X8"/>
<dbReference type="Pfam" id="PF01663">
    <property type="entry name" value="Phosphodiest"/>
    <property type="match status" value="1"/>
</dbReference>
<evidence type="ECO:0000256" key="1">
    <source>
        <dbReference type="SAM" id="MobiDB-lite"/>
    </source>
</evidence>
<keyword evidence="2" id="KW-1133">Transmembrane helix</keyword>
<feature type="region of interest" description="Disordered" evidence="1">
    <location>
        <begin position="662"/>
        <end position="707"/>
    </location>
</feature>
<feature type="compositionally biased region" description="Gly residues" evidence="1">
    <location>
        <begin position="693"/>
        <end position="704"/>
    </location>
</feature>
<feature type="transmembrane region" description="Helical" evidence="2">
    <location>
        <begin position="860"/>
        <end position="882"/>
    </location>
</feature>
<proteinExistence type="predicted"/>
<dbReference type="PANTHER" id="PTHR23071:SF1">
    <property type="entry name" value="GPI ETHANOLAMINE PHOSPHATE TRANSFERASE 3"/>
    <property type="match status" value="1"/>
</dbReference>
<reference evidence="3" key="1">
    <citation type="submission" date="2020-12" db="EMBL/GenBank/DDBJ databases">
        <authorList>
            <person name="Iha C."/>
        </authorList>
    </citation>
    <scope>NUCLEOTIDE SEQUENCE</scope>
</reference>